<dbReference type="Proteomes" id="UP001500751">
    <property type="component" value="Unassembled WGS sequence"/>
</dbReference>
<keyword evidence="3" id="KW-1185">Reference proteome</keyword>
<accession>A0ABP5FD39</accession>
<name>A0ABP5FD39_9ACTN</name>
<sequence>MATQTAAYDDQPDPPDDAFVTDEDYAWNTNVLFGPEIRRIYRDVVADRFQNADMPPHAAPLFDVNFGPYRNDRDFLGDFYNSILHQDTCNQFTADGVPLLAALAVDDRVPARHRMELVEILFSIATVPDRRLAECWPQTPPHADPDGEARATATAEQQAPQLLARWDTECAAVRLALTAVAVVFPTQRTLPALTPRLQGFIAQHPAGTDIGDYVRFALVLAADDADAVHASVETLTDTHWKATPRAAPTRARALHLLDQMLFKVKRELATQNR</sequence>
<protein>
    <submittedName>
        <fullName evidence="2">Uncharacterized protein</fullName>
    </submittedName>
</protein>
<gene>
    <name evidence="2" type="ORF">GCM10009839_18080</name>
</gene>
<dbReference type="EMBL" id="BAAAQN010000007">
    <property type="protein sequence ID" value="GAA2021436.1"/>
    <property type="molecule type" value="Genomic_DNA"/>
</dbReference>
<dbReference type="RefSeq" id="WP_344665048.1">
    <property type="nucleotide sequence ID" value="NZ_BAAAQN010000007.1"/>
</dbReference>
<proteinExistence type="predicted"/>
<evidence type="ECO:0000256" key="1">
    <source>
        <dbReference type="SAM" id="MobiDB-lite"/>
    </source>
</evidence>
<reference evidence="3" key="1">
    <citation type="journal article" date="2019" name="Int. J. Syst. Evol. Microbiol.">
        <title>The Global Catalogue of Microorganisms (GCM) 10K type strain sequencing project: providing services to taxonomists for standard genome sequencing and annotation.</title>
        <authorList>
            <consortium name="The Broad Institute Genomics Platform"/>
            <consortium name="The Broad Institute Genome Sequencing Center for Infectious Disease"/>
            <person name="Wu L."/>
            <person name="Ma J."/>
        </authorList>
    </citation>
    <scope>NUCLEOTIDE SEQUENCE [LARGE SCALE GENOMIC DNA]</scope>
    <source>
        <strain evidence="3">JCM 16014</strain>
    </source>
</reference>
<comment type="caution">
    <text evidence="2">The sequence shown here is derived from an EMBL/GenBank/DDBJ whole genome shotgun (WGS) entry which is preliminary data.</text>
</comment>
<feature type="region of interest" description="Disordered" evidence="1">
    <location>
        <begin position="137"/>
        <end position="156"/>
    </location>
</feature>
<evidence type="ECO:0000313" key="3">
    <source>
        <dbReference type="Proteomes" id="UP001500751"/>
    </source>
</evidence>
<organism evidence="2 3">
    <name type="scientific">Catenulispora yoronensis</name>
    <dbReference type="NCBI Taxonomy" id="450799"/>
    <lineage>
        <taxon>Bacteria</taxon>
        <taxon>Bacillati</taxon>
        <taxon>Actinomycetota</taxon>
        <taxon>Actinomycetes</taxon>
        <taxon>Catenulisporales</taxon>
        <taxon>Catenulisporaceae</taxon>
        <taxon>Catenulispora</taxon>
    </lineage>
</organism>
<evidence type="ECO:0000313" key="2">
    <source>
        <dbReference type="EMBL" id="GAA2021436.1"/>
    </source>
</evidence>